<dbReference type="Proteomes" id="UP000233469">
    <property type="component" value="Unassembled WGS sequence"/>
</dbReference>
<reference evidence="1 2" key="1">
    <citation type="submission" date="2016-04" db="EMBL/GenBank/DDBJ databases">
        <title>Genome analyses suggest a sexual origin of heterokaryosis in a supposedly ancient asexual fungus.</title>
        <authorList>
            <person name="Ropars J."/>
            <person name="Sedzielewska K."/>
            <person name="Noel J."/>
            <person name="Charron P."/>
            <person name="Farinelli L."/>
            <person name="Marton T."/>
            <person name="Kruger M."/>
            <person name="Pelin A."/>
            <person name="Brachmann A."/>
            <person name="Corradi N."/>
        </authorList>
    </citation>
    <scope>NUCLEOTIDE SEQUENCE [LARGE SCALE GENOMIC DNA]</scope>
    <source>
        <strain evidence="1 2">C2</strain>
    </source>
</reference>
<dbReference type="AlphaFoldDB" id="A0A2N1M8U5"/>
<feature type="non-terminal residue" evidence="1">
    <location>
        <position position="1"/>
    </location>
</feature>
<protein>
    <submittedName>
        <fullName evidence="1">Uncharacterized protein</fullName>
    </submittedName>
</protein>
<dbReference type="EMBL" id="LLXL01003865">
    <property type="protein sequence ID" value="PKK58065.1"/>
    <property type="molecule type" value="Genomic_DNA"/>
</dbReference>
<gene>
    <name evidence="1" type="ORF">RhiirC2_671029</name>
</gene>
<evidence type="ECO:0000313" key="1">
    <source>
        <dbReference type="EMBL" id="PKK58065.1"/>
    </source>
</evidence>
<proteinExistence type="predicted"/>
<accession>A0A2N1M8U5</accession>
<organism evidence="1 2">
    <name type="scientific">Rhizophagus irregularis</name>
    <dbReference type="NCBI Taxonomy" id="588596"/>
    <lineage>
        <taxon>Eukaryota</taxon>
        <taxon>Fungi</taxon>
        <taxon>Fungi incertae sedis</taxon>
        <taxon>Mucoromycota</taxon>
        <taxon>Glomeromycotina</taxon>
        <taxon>Glomeromycetes</taxon>
        <taxon>Glomerales</taxon>
        <taxon>Glomeraceae</taxon>
        <taxon>Rhizophagus</taxon>
    </lineage>
</organism>
<name>A0A2N1M8U5_9GLOM</name>
<reference evidence="1 2" key="2">
    <citation type="submission" date="2017-10" db="EMBL/GenBank/DDBJ databases">
        <title>Extensive intraspecific genome diversity in a model arbuscular mycorrhizal fungus.</title>
        <authorList>
            <person name="Chen E.C.H."/>
            <person name="Morin E."/>
            <person name="Baudet D."/>
            <person name="Noel J."/>
            <person name="Ndikumana S."/>
            <person name="Charron P."/>
            <person name="St-Onge C."/>
            <person name="Giorgi J."/>
            <person name="Grigoriev I.V."/>
            <person name="Roux C."/>
            <person name="Martin F.M."/>
            <person name="Corradi N."/>
        </authorList>
    </citation>
    <scope>NUCLEOTIDE SEQUENCE [LARGE SCALE GENOMIC DNA]</scope>
    <source>
        <strain evidence="1 2">C2</strain>
    </source>
</reference>
<evidence type="ECO:0000313" key="2">
    <source>
        <dbReference type="Proteomes" id="UP000233469"/>
    </source>
</evidence>
<sequence length="52" mass="6240">YWEIGKMISLRYAHTKKILLSHDFMMNNGYQEITCHADGHEENYKVNQVRII</sequence>
<comment type="caution">
    <text evidence="1">The sequence shown here is derived from an EMBL/GenBank/DDBJ whole genome shotgun (WGS) entry which is preliminary data.</text>
</comment>